<comment type="subcellular location">
    <subcellularLocation>
        <location evidence="1">Membrane</location>
        <topology evidence="1">Multi-pass membrane protein</topology>
    </subcellularLocation>
</comment>
<comment type="similarity">
    <text evidence="2">Belongs to the autoinducer-2 exporter (AI-2E) (TC 2.A.86) family.</text>
</comment>
<dbReference type="Proteomes" id="UP000623269">
    <property type="component" value="Unassembled WGS sequence"/>
</dbReference>
<name>A0A8J7L2D0_9FIRM</name>
<dbReference type="NCBIfam" id="TIGR02872">
    <property type="entry name" value="spore_ytvI"/>
    <property type="match status" value="1"/>
</dbReference>
<reference evidence="7" key="1">
    <citation type="submission" date="2020-12" db="EMBL/GenBank/DDBJ databases">
        <title>M. sibirica DSM 26468T genome.</title>
        <authorList>
            <person name="Thieme N."/>
            <person name="Rettenmaier R."/>
            <person name="Zverlov V."/>
            <person name="Liebl W."/>
        </authorList>
    </citation>
    <scope>NUCLEOTIDE SEQUENCE</scope>
    <source>
        <strain evidence="7">DSM 26468</strain>
    </source>
</reference>
<feature type="transmembrane region" description="Helical" evidence="6">
    <location>
        <begin position="34"/>
        <end position="55"/>
    </location>
</feature>
<evidence type="ECO:0000313" key="7">
    <source>
        <dbReference type="EMBL" id="MBH1940328.1"/>
    </source>
</evidence>
<comment type="caution">
    <text evidence="7">The sequence shown here is derived from an EMBL/GenBank/DDBJ whole genome shotgun (WGS) entry which is preliminary data.</text>
</comment>
<evidence type="ECO:0000256" key="1">
    <source>
        <dbReference type="ARBA" id="ARBA00004141"/>
    </source>
</evidence>
<keyword evidence="3 6" id="KW-0812">Transmembrane</keyword>
<gene>
    <name evidence="7" type="primary">ytvI</name>
    <name evidence="7" type="ORF">I5677_05385</name>
</gene>
<proteinExistence type="inferred from homology"/>
<dbReference type="InterPro" id="IPR002549">
    <property type="entry name" value="AI-2E-like"/>
</dbReference>
<feature type="transmembrane region" description="Helical" evidence="6">
    <location>
        <begin position="300"/>
        <end position="317"/>
    </location>
</feature>
<feature type="transmembrane region" description="Helical" evidence="6">
    <location>
        <begin position="7"/>
        <end position="28"/>
    </location>
</feature>
<feature type="transmembrane region" description="Helical" evidence="6">
    <location>
        <begin position="263"/>
        <end position="288"/>
    </location>
</feature>
<dbReference type="GO" id="GO:0055085">
    <property type="term" value="P:transmembrane transport"/>
    <property type="evidence" value="ECO:0007669"/>
    <property type="project" value="TreeGrafter"/>
</dbReference>
<protein>
    <submittedName>
        <fullName evidence="7">Sporulation integral membrane protein YtvI</fullName>
    </submittedName>
</protein>
<feature type="transmembrane region" description="Helical" evidence="6">
    <location>
        <begin position="160"/>
        <end position="179"/>
    </location>
</feature>
<dbReference type="GO" id="GO:0016020">
    <property type="term" value="C:membrane"/>
    <property type="evidence" value="ECO:0007669"/>
    <property type="project" value="UniProtKB-SubCell"/>
</dbReference>
<dbReference type="RefSeq" id="WP_197660555.1">
    <property type="nucleotide sequence ID" value="NZ_JAEAGR010000004.1"/>
</dbReference>
<dbReference type="InterPro" id="IPR014227">
    <property type="entry name" value="YtvI-like"/>
</dbReference>
<organism evidence="7 8">
    <name type="scientific">Mobilitalea sibirica</name>
    <dbReference type="NCBI Taxonomy" id="1462919"/>
    <lineage>
        <taxon>Bacteria</taxon>
        <taxon>Bacillati</taxon>
        <taxon>Bacillota</taxon>
        <taxon>Clostridia</taxon>
        <taxon>Lachnospirales</taxon>
        <taxon>Lachnospiraceae</taxon>
        <taxon>Mobilitalea</taxon>
    </lineage>
</organism>
<evidence type="ECO:0000256" key="2">
    <source>
        <dbReference type="ARBA" id="ARBA00009773"/>
    </source>
</evidence>
<keyword evidence="8" id="KW-1185">Reference proteome</keyword>
<evidence type="ECO:0000256" key="4">
    <source>
        <dbReference type="ARBA" id="ARBA00022989"/>
    </source>
</evidence>
<evidence type="ECO:0000256" key="6">
    <source>
        <dbReference type="SAM" id="Phobius"/>
    </source>
</evidence>
<evidence type="ECO:0000256" key="3">
    <source>
        <dbReference type="ARBA" id="ARBA00022692"/>
    </source>
</evidence>
<dbReference type="AlphaFoldDB" id="A0A8J7L2D0"/>
<accession>A0A8J7L2D0</accession>
<sequence>MREPIIYVKIVINFILLILTVLFLIFILPKIIGFFIPFVIGWIVSMIANPLVKFLEKRVKLLRKHSSALIIIIVIAAIVGTLYLLIAFLVKEISSLTDDLPEIIDRISLQFEALSNRLSLASRSLPKSIRTGIDDMFKNMGDYLSKEVTIDTAGTFAKNIAEVFLMTIISILSAYFFIAKRDELIDGIKKIMPNSINNGWYIINDNFKTAVGGYFKAQFKIMLIITVIMFVGFEVLTVGYSFLLALGIAFLDFLPVFGTGAVLWPWAIIDMLTGNYMRAIGLIVIYLICQVIKQVLQPKMVGDSVGISPLATLFFMFTGYRFYGVLGMILGIPIGMVLVNLYRVGVFDRFIKGLKIITHDINEFRKF</sequence>
<feature type="transmembrane region" description="Helical" evidence="6">
    <location>
        <begin position="323"/>
        <end position="342"/>
    </location>
</feature>
<keyword evidence="5 6" id="KW-0472">Membrane</keyword>
<dbReference type="PANTHER" id="PTHR21716:SF68">
    <property type="entry name" value="TRANSPORT PROTEIN YTVI-RELATED"/>
    <property type="match status" value="1"/>
</dbReference>
<dbReference type="EMBL" id="JAEAGR010000004">
    <property type="protein sequence ID" value="MBH1940328.1"/>
    <property type="molecule type" value="Genomic_DNA"/>
</dbReference>
<evidence type="ECO:0000313" key="8">
    <source>
        <dbReference type="Proteomes" id="UP000623269"/>
    </source>
</evidence>
<dbReference type="PANTHER" id="PTHR21716">
    <property type="entry name" value="TRANSMEMBRANE PROTEIN"/>
    <property type="match status" value="1"/>
</dbReference>
<keyword evidence="4 6" id="KW-1133">Transmembrane helix</keyword>
<feature type="transmembrane region" description="Helical" evidence="6">
    <location>
        <begin position="67"/>
        <end position="90"/>
    </location>
</feature>
<evidence type="ECO:0000256" key="5">
    <source>
        <dbReference type="ARBA" id="ARBA00023136"/>
    </source>
</evidence>
<dbReference type="Pfam" id="PF01594">
    <property type="entry name" value="AI-2E_transport"/>
    <property type="match status" value="1"/>
</dbReference>
<feature type="transmembrane region" description="Helical" evidence="6">
    <location>
        <begin position="221"/>
        <end position="251"/>
    </location>
</feature>